<dbReference type="SUPFAM" id="SSF54001">
    <property type="entry name" value="Cysteine proteinases"/>
    <property type="match status" value="1"/>
</dbReference>
<reference evidence="2" key="1">
    <citation type="journal article" date="2020" name="Stud. Mycol.">
        <title>101 Dothideomycetes genomes: a test case for predicting lifestyles and emergence of pathogens.</title>
        <authorList>
            <person name="Haridas S."/>
            <person name="Albert R."/>
            <person name="Binder M."/>
            <person name="Bloem J."/>
            <person name="Labutti K."/>
            <person name="Salamov A."/>
            <person name="Andreopoulos B."/>
            <person name="Baker S."/>
            <person name="Barry K."/>
            <person name="Bills G."/>
            <person name="Bluhm B."/>
            <person name="Cannon C."/>
            <person name="Castanera R."/>
            <person name="Culley D."/>
            <person name="Daum C."/>
            <person name="Ezra D."/>
            <person name="Gonzalez J."/>
            <person name="Henrissat B."/>
            <person name="Kuo A."/>
            <person name="Liang C."/>
            <person name="Lipzen A."/>
            <person name="Lutzoni F."/>
            <person name="Magnuson J."/>
            <person name="Mondo S."/>
            <person name="Nolan M."/>
            <person name="Ohm R."/>
            <person name="Pangilinan J."/>
            <person name="Park H.-J."/>
            <person name="Ramirez L."/>
            <person name="Alfaro M."/>
            <person name="Sun H."/>
            <person name="Tritt A."/>
            <person name="Yoshinaga Y."/>
            <person name="Zwiers L.-H."/>
            <person name="Turgeon B."/>
            <person name="Goodwin S."/>
            <person name="Spatafora J."/>
            <person name="Crous P."/>
            <person name="Grigoriev I."/>
        </authorList>
    </citation>
    <scope>NUCLEOTIDE SEQUENCE</scope>
    <source>
        <strain evidence="2">CBS 279.74</strain>
    </source>
</reference>
<dbReference type="GO" id="GO:0004843">
    <property type="term" value="F:cysteine-type deubiquitinase activity"/>
    <property type="evidence" value="ECO:0007669"/>
    <property type="project" value="InterPro"/>
</dbReference>
<accession>A0A6G1KQY6</accession>
<dbReference type="CDD" id="cd02257">
    <property type="entry name" value="Peptidase_C19"/>
    <property type="match status" value="1"/>
</dbReference>
<dbReference type="PROSITE" id="PS50235">
    <property type="entry name" value="USP_3"/>
    <property type="match status" value="1"/>
</dbReference>
<dbReference type="InterPro" id="IPR028889">
    <property type="entry name" value="USP"/>
</dbReference>
<dbReference type="OrthoDB" id="3787839at2759"/>
<keyword evidence="3" id="KW-1185">Reference proteome</keyword>
<proteinExistence type="predicted"/>
<organism evidence="2 3">
    <name type="scientific">Pleomassaria siparia CBS 279.74</name>
    <dbReference type="NCBI Taxonomy" id="1314801"/>
    <lineage>
        <taxon>Eukaryota</taxon>
        <taxon>Fungi</taxon>
        <taxon>Dikarya</taxon>
        <taxon>Ascomycota</taxon>
        <taxon>Pezizomycotina</taxon>
        <taxon>Dothideomycetes</taxon>
        <taxon>Pleosporomycetidae</taxon>
        <taxon>Pleosporales</taxon>
        <taxon>Pleomassariaceae</taxon>
        <taxon>Pleomassaria</taxon>
    </lineage>
</organism>
<dbReference type="Gene3D" id="3.90.70.10">
    <property type="entry name" value="Cysteine proteinases"/>
    <property type="match status" value="1"/>
</dbReference>
<dbReference type="GO" id="GO:0016579">
    <property type="term" value="P:protein deubiquitination"/>
    <property type="evidence" value="ECO:0007669"/>
    <property type="project" value="InterPro"/>
</dbReference>
<evidence type="ECO:0000313" key="3">
    <source>
        <dbReference type="Proteomes" id="UP000799428"/>
    </source>
</evidence>
<dbReference type="Proteomes" id="UP000799428">
    <property type="component" value="Unassembled WGS sequence"/>
</dbReference>
<dbReference type="InterPro" id="IPR038765">
    <property type="entry name" value="Papain-like_cys_pep_sf"/>
</dbReference>
<dbReference type="InterPro" id="IPR001394">
    <property type="entry name" value="Peptidase_C19_UCH"/>
</dbReference>
<evidence type="ECO:0000313" key="2">
    <source>
        <dbReference type="EMBL" id="KAF2715248.1"/>
    </source>
</evidence>
<feature type="domain" description="USP" evidence="1">
    <location>
        <begin position="44"/>
        <end position="406"/>
    </location>
</feature>
<name>A0A6G1KQY6_9PLEO</name>
<dbReference type="AlphaFoldDB" id="A0A6G1KQY6"/>
<evidence type="ECO:0000259" key="1">
    <source>
        <dbReference type="PROSITE" id="PS50235"/>
    </source>
</evidence>
<protein>
    <recommendedName>
        <fullName evidence="1">USP domain-containing protein</fullName>
    </recommendedName>
</protein>
<dbReference type="EMBL" id="MU005764">
    <property type="protein sequence ID" value="KAF2715248.1"/>
    <property type="molecule type" value="Genomic_DNA"/>
</dbReference>
<sequence length="407" mass="45996">MAPTLRSATRPQRAIGTRLYQARMAAVRRITKGWSIESQRYPSQGLQTTANDAYRRHAVFALLHIPSFVNWIMTHDEPDYSQPMLNNPKINICPNSYAATGFPNPACCGGRDPCPICAFKAVIDEYWAPASPNLNNCIQHLDHVVFNHVVNAWGESTTQPRPIGLYLSHMIENLGDAGRPPITWKETETALFDVRSTRDSTCTRCSQNNTTTTSLYEINLTVDDTRPARTLKKALERYFQLRPSTHACPSLHCAGRTTSPSTDTFELSAAPYILIIHLSRWGIPGQPKQTDQLTIPRHLDLWYDQINENLDLDLDYRLHTVISHRGADLRNGRFLTVTRGPRTCIKMHNGVVRKATQEQMSHHTQTWGRISARGREVLPTEPGYGARPPSPGEGNYLPYILIYVKER</sequence>
<gene>
    <name evidence="2" type="ORF">K504DRAFT_486973</name>
</gene>
<dbReference type="Pfam" id="PF00443">
    <property type="entry name" value="UCH"/>
    <property type="match status" value="1"/>
</dbReference>